<keyword evidence="1" id="KW-0812">Transmembrane</keyword>
<keyword evidence="3" id="KW-1185">Reference proteome</keyword>
<dbReference type="KEGG" id="hyj:FHG12_09105"/>
<dbReference type="RefSeq" id="WP_139515438.1">
    <property type="nucleotide sequence ID" value="NZ_CP040896.1"/>
</dbReference>
<sequence length="140" mass="16389">MAKFIEYSCPNCKASLSNGYRRTVLKAGMGIPFTKCLNCLYLIRTGWKPFSQLSLASKILYWLGALFTSLIYGTMIGFILTSLLYLAIDRWIFKINDENTLWWLFLPLPILFVAWQLYTFYANIGIVEDHYNREDWSLEM</sequence>
<dbReference type="Proteomes" id="UP000305398">
    <property type="component" value="Chromosome"/>
</dbReference>
<feature type="transmembrane region" description="Helical" evidence="1">
    <location>
        <begin position="100"/>
        <end position="118"/>
    </location>
</feature>
<evidence type="ECO:0000313" key="2">
    <source>
        <dbReference type="EMBL" id="QDA60260.1"/>
    </source>
</evidence>
<dbReference type="AlphaFoldDB" id="A0A5B7ZZ38"/>
<protein>
    <submittedName>
        <fullName evidence="2">Uncharacterized protein</fullName>
    </submittedName>
</protein>
<gene>
    <name evidence="2" type="ORF">FHG12_09105</name>
</gene>
<proteinExistence type="predicted"/>
<accession>A0A5B7ZZ38</accession>
<evidence type="ECO:0000256" key="1">
    <source>
        <dbReference type="SAM" id="Phobius"/>
    </source>
</evidence>
<name>A0A5B7ZZ38_9BACT</name>
<reference evidence="2 3" key="1">
    <citation type="submission" date="2019-06" db="EMBL/GenBank/DDBJ databases">
        <authorList>
            <person name="Srinivasan S."/>
        </authorList>
    </citation>
    <scope>NUCLEOTIDE SEQUENCE [LARGE SCALE GENOMIC DNA]</scope>
    <source>
        <strain evidence="2 3">17J68-5</strain>
    </source>
</reference>
<keyword evidence="1" id="KW-1133">Transmembrane helix</keyword>
<evidence type="ECO:0000313" key="3">
    <source>
        <dbReference type="Proteomes" id="UP000305398"/>
    </source>
</evidence>
<feature type="transmembrane region" description="Helical" evidence="1">
    <location>
        <begin position="59"/>
        <end position="88"/>
    </location>
</feature>
<keyword evidence="1" id="KW-0472">Membrane</keyword>
<organism evidence="2 3">
    <name type="scientific">Hymenobacter jejuensis</name>
    <dbReference type="NCBI Taxonomy" id="2502781"/>
    <lineage>
        <taxon>Bacteria</taxon>
        <taxon>Pseudomonadati</taxon>
        <taxon>Bacteroidota</taxon>
        <taxon>Cytophagia</taxon>
        <taxon>Cytophagales</taxon>
        <taxon>Hymenobacteraceae</taxon>
        <taxon>Hymenobacter</taxon>
    </lineage>
</organism>
<dbReference type="EMBL" id="CP040896">
    <property type="protein sequence ID" value="QDA60260.1"/>
    <property type="molecule type" value="Genomic_DNA"/>
</dbReference>